<evidence type="ECO:0000259" key="1">
    <source>
        <dbReference type="Pfam" id="PF22649"/>
    </source>
</evidence>
<organism evidence="2 3">
    <name type="scientific">Cellulomonas cellasea</name>
    <dbReference type="NCBI Taxonomy" id="43670"/>
    <lineage>
        <taxon>Bacteria</taxon>
        <taxon>Bacillati</taxon>
        <taxon>Actinomycetota</taxon>
        <taxon>Actinomycetes</taxon>
        <taxon>Micrococcales</taxon>
        <taxon>Cellulomonadaceae</taxon>
        <taxon>Cellulomonas</taxon>
    </lineage>
</organism>
<dbReference type="Proteomes" id="UP000518206">
    <property type="component" value="Unassembled WGS sequence"/>
</dbReference>
<gene>
    <name evidence="2" type="ORF">FHR80_000151</name>
</gene>
<reference evidence="2 3" key="1">
    <citation type="submission" date="2020-08" db="EMBL/GenBank/DDBJ databases">
        <title>The Agave Microbiome: Exploring the role of microbial communities in plant adaptations to desert environments.</title>
        <authorList>
            <person name="Partida-Martinez L.P."/>
        </authorList>
    </citation>
    <scope>NUCLEOTIDE SEQUENCE [LARGE SCALE GENOMIC DNA]</scope>
    <source>
        <strain evidence="2 3">RAS26</strain>
    </source>
</reference>
<dbReference type="EMBL" id="JACHVX010000001">
    <property type="protein sequence ID" value="MBB2921257.1"/>
    <property type="molecule type" value="Genomic_DNA"/>
</dbReference>
<accession>A0A7W4UBZ2</accession>
<name>A0A7W4UBZ2_9CELL</name>
<evidence type="ECO:0000313" key="3">
    <source>
        <dbReference type="Proteomes" id="UP000518206"/>
    </source>
</evidence>
<sequence length="290" mass="30359">MTLTTDDVVRIRLTEPESIAQRLAARRRPEGRPGANGNMLIIAADHPARGALAAGADPLAMADRGDLLDRIITALDRPGVGGFLGTADIIEELTLLGALDDKIVFGSMNRGGLAGTSFELDDRFTGYDAQGIQDAGLDGGKMLLRIDPFDPASVTTLEACAHAVDELAARGLVAMVEPFMSTRVDGRVRNHLTADAVIRSMAITSGLGRTSAYTWLKLPVVPEMERVMAASTMPTLLLGGEVAADPDAAMAGWAKALALPTVCGLIIGRSLLYPAGGDVARSVDEAVSLL</sequence>
<dbReference type="AlphaFoldDB" id="A0A7W4UBZ2"/>
<feature type="domain" description="Cgl0159-like" evidence="1">
    <location>
        <begin position="38"/>
        <end position="287"/>
    </location>
</feature>
<dbReference type="InterPro" id="IPR013785">
    <property type="entry name" value="Aldolase_TIM"/>
</dbReference>
<dbReference type="RefSeq" id="WP_183294302.1">
    <property type="nucleotide sequence ID" value="NZ_JACHVX010000001.1"/>
</dbReference>
<comment type="caution">
    <text evidence="2">The sequence shown here is derived from an EMBL/GenBank/DDBJ whole genome shotgun (WGS) entry which is preliminary data.</text>
</comment>
<dbReference type="InterPro" id="IPR054574">
    <property type="entry name" value="Cgl0159_dom"/>
</dbReference>
<reference evidence="2 3" key="2">
    <citation type="submission" date="2020-08" db="EMBL/GenBank/DDBJ databases">
        <authorList>
            <person name="Partida-Martinez L."/>
            <person name="Huntemann M."/>
            <person name="Clum A."/>
            <person name="Wang J."/>
            <person name="Palaniappan K."/>
            <person name="Ritter S."/>
            <person name="Chen I.-M."/>
            <person name="Stamatis D."/>
            <person name="Reddy T."/>
            <person name="O'Malley R."/>
            <person name="Daum C."/>
            <person name="Shapiro N."/>
            <person name="Ivanova N."/>
            <person name="Kyrpides N."/>
            <person name="Woyke T."/>
        </authorList>
    </citation>
    <scope>NUCLEOTIDE SEQUENCE [LARGE SCALE GENOMIC DNA]</scope>
    <source>
        <strain evidence="2 3">RAS26</strain>
    </source>
</reference>
<dbReference type="Pfam" id="PF22649">
    <property type="entry name" value="Cgl0159"/>
    <property type="match status" value="1"/>
</dbReference>
<dbReference type="SUPFAM" id="SSF51569">
    <property type="entry name" value="Aldolase"/>
    <property type="match status" value="1"/>
</dbReference>
<dbReference type="Gene3D" id="3.20.20.70">
    <property type="entry name" value="Aldolase class I"/>
    <property type="match status" value="1"/>
</dbReference>
<protein>
    <recommendedName>
        <fullName evidence="1">Cgl0159-like domain-containing protein</fullName>
    </recommendedName>
</protein>
<evidence type="ECO:0000313" key="2">
    <source>
        <dbReference type="EMBL" id="MBB2921257.1"/>
    </source>
</evidence>
<proteinExistence type="predicted"/>